<accession>A0A6V8H9G6</accession>
<reference evidence="2" key="1">
    <citation type="journal article" date="2015" name="Genome Announc.">
        <title>Draft genome sequence of Talaromyces cellulolyticus strain Y-94, a source of lignocellulosic biomass-degrading enzymes.</title>
        <authorList>
            <person name="Fujii T."/>
            <person name="Koike H."/>
            <person name="Sawayama S."/>
            <person name="Yano S."/>
            <person name="Inoue H."/>
        </authorList>
    </citation>
    <scope>NUCLEOTIDE SEQUENCE [LARGE SCALE GENOMIC DNA]</scope>
    <source>
        <strain evidence="2">Y-94</strain>
    </source>
</reference>
<evidence type="ECO:0000313" key="2">
    <source>
        <dbReference type="Proteomes" id="UP000053095"/>
    </source>
</evidence>
<protein>
    <submittedName>
        <fullName evidence="1">Uncharacterized protein</fullName>
    </submittedName>
</protein>
<sequence>MTSTTSRLRTRLDTLLKTIRDEDIVSDQVSANFLDTCKIRLIQHTFQVTDDESNYGSLYLSQNPPILFAPLPKSAFDDHPFDHVNCNDPSTGKSLLNFIDYGTSVGVPTSTQNPGDYTQYLARYLKDWTFPGFPRQHFPPLIWSLADLSFLVPIRLPGEIYSRPEINGAKHKNQWRAHMYEYWKDDEQTYHPHIIILSEQSTSGRTGSILYGELIQLIAAMRNRAHQRVMIGNNDEDEEPQPRSPPEYYFKYEQRFPVLMVSCVAPQHARIYYACMDGSDVVIRQSTLFNFTRGRSAPFNLFARFLASRRLDEGE</sequence>
<gene>
    <name evidence="1" type="ORF">TCE0_033f08508</name>
</gene>
<organism evidence="1 2">
    <name type="scientific">Talaromyces pinophilus</name>
    <name type="common">Penicillium pinophilum</name>
    <dbReference type="NCBI Taxonomy" id="128442"/>
    <lineage>
        <taxon>Eukaryota</taxon>
        <taxon>Fungi</taxon>
        <taxon>Dikarya</taxon>
        <taxon>Ascomycota</taxon>
        <taxon>Pezizomycotina</taxon>
        <taxon>Eurotiomycetes</taxon>
        <taxon>Eurotiomycetidae</taxon>
        <taxon>Eurotiales</taxon>
        <taxon>Trichocomaceae</taxon>
        <taxon>Talaromyces</taxon>
        <taxon>Talaromyces sect. Talaromyces</taxon>
    </lineage>
</organism>
<dbReference type="AlphaFoldDB" id="A0A6V8H9G6"/>
<evidence type="ECO:0000313" key="1">
    <source>
        <dbReference type="EMBL" id="GAM38062.1"/>
    </source>
</evidence>
<dbReference type="Proteomes" id="UP000053095">
    <property type="component" value="Unassembled WGS sequence"/>
</dbReference>
<keyword evidence="2" id="KW-1185">Reference proteome</keyword>
<proteinExistence type="predicted"/>
<comment type="caution">
    <text evidence="1">The sequence shown here is derived from an EMBL/GenBank/DDBJ whole genome shotgun (WGS) entry which is preliminary data.</text>
</comment>
<name>A0A6V8H9G6_TALPI</name>
<dbReference type="EMBL" id="DF933829">
    <property type="protein sequence ID" value="GAM38062.1"/>
    <property type="molecule type" value="Genomic_DNA"/>
</dbReference>